<dbReference type="Pfam" id="PF03358">
    <property type="entry name" value="FMN_red"/>
    <property type="match status" value="1"/>
</dbReference>
<dbReference type="AlphaFoldDB" id="A0A101GRH9"/>
<dbReference type="InterPro" id="IPR029039">
    <property type="entry name" value="Flavoprotein-like_sf"/>
</dbReference>
<dbReference type="GO" id="GO:0009055">
    <property type="term" value="F:electron transfer activity"/>
    <property type="evidence" value="ECO:0007669"/>
    <property type="project" value="InterPro"/>
</dbReference>
<dbReference type="PANTHER" id="PTHR39201:SF1">
    <property type="entry name" value="FLAVODOXIN-LIKE DOMAIN-CONTAINING PROTEIN"/>
    <property type="match status" value="1"/>
</dbReference>
<comment type="similarity">
    <text evidence="2">Belongs to the SsuE family. Isf subfamily.</text>
</comment>
<dbReference type="PROSITE" id="PS00201">
    <property type="entry name" value="FLAVODOXIN"/>
    <property type="match status" value="1"/>
</dbReference>
<dbReference type="PROSITE" id="PS50902">
    <property type="entry name" value="FLAVODOXIN_LIKE"/>
    <property type="match status" value="1"/>
</dbReference>
<evidence type="ECO:0000313" key="5">
    <source>
        <dbReference type="Proteomes" id="UP000054323"/>
    </source>
</evidence>
<comment type="cofactor">
    <cofactor evidence="1">
        <name>[4Fe-4S] cluster</name>
        <dbReference type="ChEBI" id="CHEBI:49883"/>
    </cofactor>
</comment>
<feature type="domain" description="Flavodoxin-like" evidence="3">
    <location>
        <begin position="3"/>
        <end position="158"/>
    </location>
</feature>
<dbReference type="PANTHER" id="PTHR39201">
    <property type="entry name" value="EXPORTED PROTEIN-RELATED"/>
    <property type="match status" value="1"/>
</dbReference>
<proteinExistence type="inferred from homology"/>
<name>A0A101GRH9_9EURY</name>
<dbReference type="GO" id="GO:0016491">
    <property type="term" value="F:oxidoreductase activity"/>
    <property type="evidence" value="ECO:0007669"/>
    <property type="project" value="InterPro"/>
</dbReference>
<dbReference type="GO" id="GO:0010181">
    <property type="term" value="F:FMN binding"/>
    <property type="evidence" value="ECO:0007669"/>
    <property type="project" value="InterPro"/>
</dbReference>
<organism evidence="4 5">
    <name type="scientific">Methanoculleus marisnigri</name>
    <dbReference type="NCBI Taxonomy" id="2198"/>
    <lineage>
        <taxon>Archaea</taxon>
        <taxon>Methanobacteriati</taxon>
        <taxon>Methanobacteriota</taxon>
        <taxon>Stenosarchaea group</taxon>
        <taxon>Methanomicrobia</taxon>
        <taxon>Methanomicrobiales</taxon>
        <taxon>Methanomicrobiaceae</taxon>
        <taxon>Methanoculleus</taxon>
    </lineage>
</organism>
<protein>
    <submittedName>
        <fullName evidence="4">ArsR family transcriptional regulator</fullName>
    </submittedName>
</protein>
<dbReference type="InterPro" id="IPR008254">
    <property type="entry name" value="Flavodoxin/NO_synth"/>
</dbReference>
<evidence type="ECO:0000256" key="1">
    <source>
        <dbReference type="ARBA" id="ARBA00001966"/>
    </source>
</evidence>
<evidence type="ECO:0000256" key="2">
    <source>
        <dbReference type="ARBA" id="ARBA00038292"/>
    </source>
</evidence>
<dbReference type="SUPFAM" id="SSF52218">
    <property type="entry name" value="Flavoproteins"/>
    <property type="match status" value="1"/>
</dbReference>
<dbReference type="Gene3D" id="3.40.50.360">
    <property type="match status" value="1"/>
</dbReference>
<dbReference type="InterPro" id="IPR001226">
    <property type="entry name" value="Flavodoxin_CS"/>
</dbReference>
<evidence type="ECO:0000259" key="3">
    <source>
        <dbReference type="PROSITE" id="PS50902"/>
    </source>
</evidence>
<dbReference type="Proteomes" id="UP000054323">
    <property type="component" value="Unassembled WGS sequence"/>
</dbReference>
<gene>
    <name evidence="4" type="ORF">XD82_0460</name>
</gene>
<evidence type="ECO:0000313" key="4">
    <source>
        <dbReference type="EMBL" id="KUK63229.1"/>
    </source>
</evidence>
<sequence length="162" mass="16606">MSVCIIYHSETGTTRAVAELVAALIGTDLIEVKDLAGYSKLSMYLKGAPRAMQGKKADIEPAVIDVSGYDAVVVGTPVWAGNPTPAVNAAVAALVGIEGKAAVVFCTSGGAPGKTLETVKAMLADRGAVVRGAVAFTTRDVQKPEAVEALVNLVRPLVKTGQ</sequence>
<comment type="caution">
    <text evidence="4">The sequence shown here is derived from an EMBL/GenBank/DDBJ whole genome shotgun (WGS) entry which is preliminary data.</text>
</comment>
<dbReference type="InterPro" id="IPR005025">
    <property type="entry name" value="FMN_Rdtase-like_dom"/>
</dbReference>
<reference evidence="5" key="1">
    <citation type="journal article" date="2015" name="MBio">
        <title>Genome-Resolved Metagenomic Analysis Reveals Roles for Candidate Phyla and Other Microbial Community Members in Biogeochemical Transformations in Oil Reservoirs.</title>
        <authorList>
            <person name="Hu P."/>
            <person name="Tom L."/>
            <person name="Singh A."/>
            <person name="Thomas B.C."/>
            <person name="Baker B.J."/>
            <person name="Piceno Y.M."/>
            <person name="Andersen G.L."/>
            <person name="Banfield J.F."/>
        </authorList>
    </citation>
    <scope>NUCLEOTIDE SEQUENCE [LARGE SCALE GENOMIC DNA]</scope>
</reference>
<dbReference type="EMBL" id="LGGD01000037">
    <property type="protein sequence ID" value="KUK63229.1"/>
    <property type="molecule type" value="Genomic_DNA"/>
</dbReference>
<accession>A0A101GRH9</accession>
<dbReference type="PATRIC" id="fig|2198.4.peg.715"/>